<evidence type="ECO:0000259" key="4">
    <source>
        <dbReference type="PROSITE" id="PS50995"/>
    </source>
</evidence>
<dbReference type="PANTHER" id="PTHR33164">
    <property type="entry name" value="TRANSCRIPTIONAL REGULATOR, MARR FAMILY"/>
    <property type="match status" value="1"/>
</dbReference>
<dbReference type="GeneID" id="96598893"/>
<accession>A0A0K9FE15</accession>
<dbReference type="PANTHER" id="PTHR33164:SF64">
    <property type="entry name" value="TRANSCRIPTIONAL REGULATOR SLYA"/>
    <property type="match status" value="1"/>
</dbReference>
<keyword evidence="3" id="KW-0804">Transcription</keyword>
<dbReference type="Gene3D" id="1.10.10.10">
    <property type="entry name" value="Winged helix-like DNA-binding domain superfamily/Winged helix DNA-binding domain"/>
    <property type="match status" value="1"/>
</dbReference>
<dbReference type="GO" id="GO:0003677">
    <property type="term" value="F:DNA binding"/>
    <property type="evidence" value="ECO:0007669"/>
    <property type="project" value="UniProtKB-KW"/>
</dbReference>
<evidence type="ECO:0000256" key="2">
    <source>
        <dbReference type="ARBA" id="ARBA00023125"/>
    </source>
</evidence>
<dbReference type="EMBL" id="PHQY01000656">
    <property type="protein sequence ID" value="PJO42294.1"/>
    <property type="molecule type" value="Genomic_DNA"/>
</dbReference>
<evidence type="ECO:0000313" key="7">
    <source>
        <dbReference type="Proteomes" id="UP000037326"/>
    </source>
</evidence>
<dbReference type="Proteomes" id="UP000037326">
    <property type="component" value="Unassembled WGS sequence"/>
</dbReference>
<protein>
    <submittedName>
        <fullName evidence="5">MarR family transcriptional regulator</fullName>
    </submittedName>
</protein>
<dbReference type="Proteomes" id="UP000232101">
    <property type="component" value="Unassembled WGS sequence"/>
</dbReference>
<evidence type="ECO:0000313" key="8">
    <source>
        <dbReference type="Proteomes" id="UP000232101"/>
    </source>
</evidence>
<dbReference type="GO" id="GO:0003700">
    <property type="term" value="F:DNA-binding transcription factor activity"/>
    <property type="evidence" value="ECO:0007669"/>
    <property type="project" value="InterPro"/>
</dbReference>
<dbReference type="SUPFAM" id="SSF46785">
    <property type="entry name" value="Winged helix' DNA-binding domain"/>
    <property type="match status" value="1"/>
</dbReference>
<dbReference type="PROSITE" id="PS50995">
    <property type="entry name" value="HTH_MARR_2"/>
    <property type="match status" value="1"/>
</dbReference>
<sequence length="139" mass="16126">MTIEQEFFNQYRLMYRPFINQVNVLLEKYQLFSSQWALLRLLKDKGSHTFVDIANFMFIEKPSVTRLVQKLVELGYVETVAGRDKREKLVQLTANGEEIVQEIQAQLKPFFEQALAGVSKQEIEIATQVLANICANINR</sequence>
<dbReference type="InterPro" id="IPR011991">
    <property type="entry name" value="ArsR-like_HTH"/>
</dbReference>
<name>A0A0K9FE15_9BACI</name>
<comment type="caution">
    <text evidence="5">The sequence shown here is derived from an EMBL/GenBank/DDBJ whole genome shotgun (WGS) entry which is preliminary data.</text>
</comment>
<evidence type="ECO:0000256" key="1">
    <source>
        <dbReference type="ARBA" id="ARBA00023015"/>
    </source>
</evidence>
<reference evidence="5" key="1">
    <citation type="submission" date="2015-07" db="EMBL/GenBank/DDBJ databases">
        <title>MeaNS - Measles Nucleotide Surveillance Program.</title>
        <authorList>
            <person name="Tran T."/>
            <person name="Druce J."/>
        </authorList>
    </citation>
    <scope>NUCLEOTIDE SEQUENCE</scope>
    <source>
        <strain evidence="5">DSM 23493</strain>
    </source>
</reference>
<feature type="domain" description="HTH marR-type" evidence="4">
    <location>
        <begin position="4"/>
        <end position="135"/>
    </location>
</feature>
<keyword evidence="1" id="KW-0805">Transcription regulation</keyword>
<keyword evidence="2" id="KW-0238">DNA-binding</keyword>
<dbReference type="GO" id="GO:0006950">
    <property type="term" value="P:response to stress"/>
    <property type="evidence" value="ECO:0007669"/>
    <property type="project" value="TreeGrafter"/>
</dbReference>
<dbReference type="InterPro" id="IPR036388">
    <property type="entry name" value="WH-like_DNA-bd_sf"/>
</dbReference>
<evidence type="ECO:0000313" key="6">
    <source>
        <dbReference type="EMBL" id="PJO42294.1"/>
    </source>
</evidence>
<dbReference type="RefSeq" id="WP_049666241.1">
    <property type="nucleotide sequence ID" value="NZ_JBIWFF010000007.1"/>
</dbReference>
<reference evidence="6 8" key="3">
    <citation type="submission" date="2017-11" db="EMBL/GenBank/DDBJ databases">
        <title>Bacterial isolate from king chilli rhizosphere.</title>
        <authorList>
            <person name="Takhelmayum P."/>
            <person name="Sarangthem I."/>
        </authorList>
    </citation>
    <scope>NUCLEOTIDE SEQUENCE [LARGE SCALE GENOMIC DNA]</scope>
    <source>
        <strain evidence="8">t26</strain>
        <strain evidence="6">T26</strain>
    </source>
</reference>
<dbReference type="InterPro" id="IPR039422">
    <property type="entry name" value="MarR/SlyA-like"/>
</dbReference>
<gene>
    <name evidence="5" type="ORF">ACZ11_11645</name>
    <name evidence="6" type="ORF">CWD94_18610</name>
</gene>
<dbReference type="InterPro" id="IPR000835">
    <property type="entry name" value="HTH_MarR-typ"/>
</dbReference>
<dbReference type="STRING" id="582475.ACZ11_11645"/>
<dbReference type="EMBL" id="LFXJ01000005">
    <property type="protein sequence ID" value="KMY32740.1"/>
    <property type="molecule type" value="Genomic_DNA"/>
</dbReference>
<dbReference type="InterPro" id="IPR036390">
    <property type="entry name" value="WH_DNA-bd_sf"/>
</dbReference>
<dbReference type="SMART" id="SM00347">
    <property type="entry name" value="HTH_MARR"/>
    <property type="match status" value="1"/>
</dbReference>
<dbReference type="OrthoDB" id="1904211at2"/>
<dbReference type="AlphaFoldDB" id="A0A0K9FE15"/>
<dbReference type="Pfam" id="PF12802">
    <property type="entry name" value="MarR_2"/>
    <property type="match status" value="1"/>
</dbReference>
<proteinExistence type="predicted"/>
<evidence type="ECO:0000256" key="3">
    <source>
        <dbReference type="ARBA" id="ARBA00023163"/>
    </source>
</evidence>
<evidence type="ECO:0000313" key="5">
    <source>
        <dbReference type="EMBL" id="KMY32740.1"/>
    </source>
</evidence>
<dbReference type="CDD" id="cd00090">
    <property type="entry name" value="HTH_ARSR"/>
    <property type="match status" value="1"/>
</dbReference>
<reference evidence="7" key="2">
    <citation type="submission" date="2015-07" db="EMBL/GenBank/DDBJ databases">
        <authorList>
            <person name="Liu B."/>
            <person name="Wang J."/>
            <person name="Zhu Y."/>
            <person name="Liu G."/>
            <person name="Chen Q."/>
            <person name="Lan J."/>
            <person name="Che J."/>
            <person name="Ge C."/>
            <person name="Shi H."/>
            <person name="Pan Z."/>
            <person name="Liu X."/>
        </authorList>
    </citation>
    <scope>NUCLEOTIDE SEQUENCE [LARGE SCALE GENOMIC DNA]</scope>
    <source>
        <strain evidence="7">DSM 23493</strain>
    </source>
</reference>
<dbReference type="PATRIC" id="fig|582475.4.peg.1948"/>
<organism evidence="5 7">
    <name type="scientific">Lysinibacillus xylanilyticus</name>
    <dbReference type="NCBI Taxonomy" id="582475"/>
    <lineage>
        <taxon>Bacteria</taxon>
        <taxon>Bacillati</taxon>
        <taxon>Bacillota</taxon>
        <taxon>Bacilli</taxon>
        <taxon>Bacillales</taxon>
        <taxon>Bacillaceae</taxon>
        <taxon>Lysinibacillus</taxon>
    </lineage>
</organism>